<keyword evidence="2" id="KW-1185">Reference proteome</keyword>
<dbReference type="Proteomes" id="UP001500751">
    <property type="component" value="Unassembled WGS sequence"/>
</dbReference>
<protein>
    <submittedName>
        <fullName evidence="1">Uncharacterized protein</fullName>
    </submittedName>
</protein>
<name>A0ABP5F2X0_9ACTN</name>
<organism evidence="1 2">
    <name type="scientific">Catenulispora yoronensis</name>
    <dbReference type="NCBI Taxonomy" id="450799"/>
    <lineage>
        <taxon>Bacteria</taxon>
        <taxon>Bacillati</taxon>
        <taxon>Actinomycetota</taxon>
        <taxon>Actinomycetes</taxon>
        <taxon>Catenulisporales</taxon>
        <taxon>Catenulisporaceae</taxon>
        <taxon>Catenulispora</taxon>
    </lineage>
</organism>
<evidence type="ECO:0000313" key="1">
    <source>
        <dbReference type="EMBL" id="GAA2014558.1"/>
    </source>
</evidence>
<evidence type="ECO:0000313" key="2">
    <source>
        <dbReference type="Proteomes" id="UP001500751"/>
    </source>
</evidence>
<comment type="caution">
    <text evidence="1">The sequence shown here is derived from an EMBL/GenBank/DDBJ whole genome shotgun (WGS) entry which is preliminary data.</text>
</comment>
<accession>A0ABP5F2X0</accession>
<reference evidence="2" key="1">
    <citation type="journal article" date="2019" name="Int. J. Syst. Evol. Microbiol.">
        <title>The Global Catalogue of Microorganisms (GCM) 10K type strain sequencing project: providing services to taxonomists for standard genome sequencing and annotation.</title>
        <authorList>
            <consortium name="The Broad Institute Genomics Platform"/>
            <consortium name="The Broad Institute Genome Sequencing Center for Infectious Disease"/>
            <person name="Wu L."/>
            <person name="Ma J."/>
        </authorList>
    </citation>
    <scope>NUCLEOTIDE SEQUENCE [LARGE SCALE GENOMIC DNA]</scope>
    <source>
        <strain evidence="2">JCM 16014</strain>
    </source>
</reference>
<gene>
    <name evidence="1" type="ORF">GCM10009839_06930</name>
</gene>
<sequence length="70" mass="7762">MIDSWGFRLAGPHLTCETCETAQQQAWVTRTDTLSLVWLWVAGRGGQAPLISRFAPVPPGINHLGLRNDF</sequence>
<proteinExistence type="predicted"/>
<dbReference type="EMBL" id="BAAAQN010000003">
    <property type="protein sequence ID" value="GAA2014558.1"/>
    <property type="molecule type" value="Genomic_DNA"/>
</dbReference>